<dbReference type="GeneID" id="19952303"/>
<keyword evidence="3" id="KW-1185">Reference proteome</keyword>
<feature type="compositionally biased region" description="Acidic residues" evidence="1">
    <location>
        <begin position="78"/>
        <end position="92"/>
    </location>
</feature>
<dbReference type="RefSeq" id="XP_008615840.1">
    <property type="nucleotide sequence ID" value="XM_008617618.1"/>
</dbReference>
<gene>
    <name evidence="2" type="ORF">SDRG_11576</name>
</gene>
<dbReference type="OMA" id="THHYELM"/>
<dbReference type="OrthoDB" id="76000at2759"/>
<feature type="compositionally biased region" description="Acidic residues" evidence="1">
    <location>
        <begin position="54"/>
        <end position="71"/>
    </location>
</feature>
<feature type="compositionally biased region" description="Pro residues" evidence="1">
    <location>
        <begin position="95"/>
        <end position="104"/>
    </location>
</feature>
<evidence type="ECO:0008006" key="4">
    <source>
        <dbReference type="Google" id="ProtNLM"/>
    </source>
</evidence>
<dbReference type="AlphaFoldDB" id="T0Q861"/>
<name>T0Q861_SAPDV</name>
<protein>
    <recommendedName>
        <fullName evidence="4">PDZ domain-containing protein</fullName>
    </recommendedName>
</protein>
<feature type="region of interest" description="Disordered" evidence="1">
    <location>
        <begin position="46"/>
        <end position="126"/>
    </location>
</feature>
<dbReference type="VEuPathDB" id="FungiDB:SDRG_11576"/>
<evidence type="ECO:0000256" key="1">
    <source>
        <dbReference type="SAM" id="MobiDB-lite"/>
    </source>
</evidence>
<accession>T0Q861</accession>
<organism evidence="2 3">
    <name type="scientific">Saprolegnia diclina (strain VS20)</name>
    <dbReference type="NCBI Taxonomy" id="1156394"/>
    <lineage>
        <taxon>Eukaryota</taxon>
        <taxon>Sar</taxon>
        <taxon>Stramenopiles</taxon>
        <taxon>Oomycota</taxon>
        <taxon>Saprolegniomycetes</taxon>
        <taxon>Saprolegniales</taxon>
        <taxon>Saprolegniaceae</taxon>
        <taxon>Saprolegnia</taxon>
    </lineage>
</organism>
<proteinExistence type="predicted"/>
<reference evidence="2 3" key="1">
    <citation type="submission" date="2012-04" db="EMBL/GenBank/DDBJ databases">
        <title>The Genome Sequence of Saprolegnia declina VS20.</title>
        <authorList>
            <consortium name="The Broad Institute Genome Sequencing Platform"/>
            <person name="Russ C."/>
            <person name="Nusbaum C."/>
            <person name="Tyler B."/>
            <person name="van West P."/>
            <person name="Dieguez-Uribeondo J."/>
            <person name="de Bruijn I."/>
            <person name="Tripathy S."/>
            <person name="Jiang R."/>
            <person name="Young S.K."/>
            <person name="Zeng Q."/>
            <person name="Gargeya S."/>
            <person name="Fitzgerald M."/>
            <person name="Haas B."/>
            <person name="Abouelleil A."/>
            <person name="Alvarado L."/>
            <person name="Arachchi H.M."/>
            <person name="Berlin A."/>
            <person name="Chapman S.B."/>
            <person name="Goldberg J."/>
            <person name="Griggs A."/>
            <person name="Gujja S."/>
            <person name="Hansen M."/>
            <person name="Howarth C."/>
            <person name="Imamovic A."/>
            <person name="Larimer J."/>
            <person name="McCowen C."/>
            <person name="Montmayeur A."/>
            <person name="Murphy C."/>
            <person name="Neiman D."/>
            <person name="Pearson M."/>
            <person name="Priest M."/>
            <person name="Roberts A."/>
            <person name="Saif S."/>
            <person name="Shea T."/>
            <person name="Sisk P."/>
            <person name="Sykes S."/>
            <person name="Wortman J."/>
            <person name="Nusbaum C."/>
            <person name="Birren B."/>
        </authorList>
    </citation>
    <scope>NUCLEOTIDE SEQUENCE [LARGE SCALE GENOMIC DNA]</scope>
    <source>
        <strain evidence="2 3">VS20</strain>
    </source>
</reference>
<dbReference type="InParanoid" id="T0Q861"/>
<dbReference type="Proteomes" id="UP000030762">
    <property type="component" value="Unassembled WGS sequence"/>
</dbReference>
<sequence>MASEDDVSPELLHRLQRSCSIKRSNSTPECTCDVVCDGSCRRISRLENDVSGSDSEDDDDDLAAGDDDGVDVDAPRTDDDDEGMPSSGDDDECKPPPASTPLPPLQATSAFVPSPSSPVKPRSRSHPPQIIEYLWRGEALGLEICRSKTRHSGAPYSQPRITLRWKQGPIGITFGIEKATRQVYIKRVQREYGNIHPGFLLVFANGAVVSERNFDVIMQDLKRNHDLGREQTLEFVPPPPPPMARLLSAESPLAQIGVTHHYELMLVGETRALYLTLPEIQQLLQTAPRPTRLSFCFNPAAHDVMVAQRQRAPEKTGPFTMDNRAIAAAAIAAVICL</sequence>
<evidence type="ECO:0000313" key="2">
    <source>
        <dbReference type="EMBL" id="EQC30816.1"/>
    </source>
</evidence>
<dbReference type="EMBL" id="JH767173">
    <property type="protein sequence ID" value="EQC30816.1"/>
    <property type="molecule type" value="Genomic_DNA"/>
</dbReference>
<evidence type="ECO:0000313" key="3">
    <source>
        <dbReference type="Proteomes" id="UP000030762"/>
    </source>
</evidence>
<feature type="compositionally biased region" description="Low complexity" evidence="1">
    <location>
        <begin position="105"/>
        <end position="120"/>
    </location>
</feature>